<dbReference type="GO" id="GO:0000373">
    <property type="term" value="P:Group II intron splicing"/>
    <property type="evidence" value="ECO:0007669"/>
    <property type="project" value="UniProtKB-ARBA"/>
</dbReference>
<feature type="region of interest" description="Disordered" evidence="12">
    <location>
        <begin position="34"/>
        <end position="58"/>
    </location>
</feature>
<evidence type="ECO:0000256" key="12">
    <source>
        <dbReference type="SAM" id="MobiDB-lite"/>
    </source>
</evidence>
<dbReference type="PROSITE" id="PS51295">
    <property type="entry name" value="CRM"/>
    <property type="match status" value="3"/>
</dbReference>
<gene>
    <name evidence="14" type="ORF">Ahy_A09g041420</name>
</gene>
<keyword evidence="15" id="KW-1185">Reference proteome</keyword>
<feature type="region of interest" description="Disordered" evidence="12">
    <location>
        <begin position="195"/>
        <end position="217"/>
    </location>
</feature>
<comment type="caution">
    <text evidence="14">The sequence shown here is derived from an EMBL/GenBank/DDBJ whole genome shotgun (WGS) entry which is preliminary data.</text>
</comment>
<dbReference type="GO" id="GO:0006397">
    <property type="term" value="P:mRNA processing"/>
    <property type="evidence" value="ECO:0007669"/>
    <property type="project" value="UniProtKB-KW"/>
</dbReference>
<dbReference type="PANTHER" id="PTHR31846:SF10">
    <property type="entry name" value="CHLOROPLASTIC GROUP IIA INTRON SPLICING FACILITATOR CRS1, CHLOROPLASTIC"/>
    <property type="match status" value="1"/>
</dbReference>
<keyword evidence="5" id="KW-0677">Repeat</keyword>
<dbReference type="GO" id="GO:0009507">
    <property type="term" value="C:chloroplast"/>
    <property type="evidence" value="ECO:0007669"/>
    <property type="project" value="UniProtKB-SubCell"/>
</dbReference>
<dbReference type="Pfam" id="PF01985">
    <property type="entry name" value="CRS1_YhbY"/>
    <property type="match status" value="3"/>
</dbReference>
<accession>A0A445BCQ8</accession>
<dbReference type="STRING" id="3818.A0A445BCQ8"/>
<dbReference type="SUPFAM" id="SSF75471">
    <property type="entry name" value="YhbY-like"/>
    <property type="match status" value="3"/>
</dbReference>
<keyword evidence="3" id="KW-0934">Plastid</keyword>
<evidence type="ECO:0000256" key="4">
    <source>
        <dbReference type="ARBA" id="ARBA00022664"/>
    </source>
</evidence>
<dbReference type="OrthoDB" id="551352at2759"/>
<name>A0A445BCQ8_ARAHY</name>
<evidence type="ECO:0000256" key="7">
    <source>
        <dbReference type="ARBA" id="ARBA00022946"/>
    </source>
</evidence>
<evidence type="ECO:0000256" key="1">
    <source>
        <dbReference type="ARBA" id="ARBA00004229"/>
    </source>
</evidence>
<comment type="subcellular location">
    <subcellularLocation>
        <location evidence="1">Plastid</location>
        <location evidence="1">Chloroplast</location>
    </subcellularLocation>
</comment>
<dbReference type="SMART" id="SM01103">
    <property type="entry name" value="CRS1_YhbY"/>
    <property type="match status" value="3"/>
</dbReference>
<dbReference type="FunFam" id="3.30.110.60:FF:000002">
    <property type="entry name" value="CRS2-associated factor 1, chloroplastic"/>
    <property type="match status" value="1"/>
</dbReference>
<dbReference type="EMBL" id="SDMP01000009">
    <property type="protein sequence ID" value="RYR36457.1"/>
    <property type="molecule type" value="Genomic_DNA"/>
</dbReference>
<evidence type="ECO:0000256" key="2">
    <source>
        <dbReference type="ARBA" id="ARBA00022528"/>
    </source>
</evidence>
<evidence type="ECO:0000313" key="15">
    <source>
        <dbReference type="Proteomes" id="UP000289738"/>
    </source>
</evidence>
<dbReference type="InterPro" id="IPR045278">
    <property type="entry name" value="CRS1/CFM2/CFM3"/>
</dbReference>
<proteinExistence type="predicted"/>
<feature type="coiled-coil region" evidence="11">
    <location>
        <begin position="590"/>
        <end position="628"/>
    </location>
</feature>
<evidence type="ECO:0000313" key="14">
    <source>
        <dbReference type="EMBL" id="RYR36457.1"/>
    </source>
</evidence>
<keyword evidence="9" id="KW-0687">Ribonucleoprotein</keyword>
<dbReference type="GO" id="GO:1990904">
    <property type="term" value="C:ribonucleoprotein complex"/>
    <property type="evidence" value="ECO:0007669"/>
    <property type="project" value="UniProtKB-KW"/>
</dbReference>
<protein>
    <recommendedName>
        <fullName evidence="13">CRM domain-containing protein</fullName>
    </recommendedName>
</protein>
<evidence type="ECO:0000256" key="8">
    <source>
        <dbReference type="ARBA" id="ARBA00023187"/>
    </source>
</evidence>
<dbReference type="Gene3D" id="3.30.110.60">
    <property type="entry name" value="YhbY-like"/>
    <property type="match status" value="3"/>
</dbReference>
<feature type="domain" description="CRM" evidence="13">
    <location>
        <begin position="447"/>
        <end position="544"/>
    </location>
</feature>
<keyword evidence="11" id="KW-0175">Coiled coil</keyword>
<evidence type="ECO:0000259" key="13">
    <source>
        <dbReference type="PROSITE" id="PS51295"/>
    </source>
</evidence>
<evidence type="ECO:0000256" key="10">
    <source>
        <dbReference type="PROSITE-ProRule" id="PRU00626"/>
    </source>
</evidence>
<evidence type="ECO:0000256" key="6">
    <source>
        <dbReference type="ARBA" id="ARBA00022884"/>
    </source>
</evidence>
<keyword evidence="7" id="KW-0809">Transit peptide</keyword>
<dbReference type="PANTHER" id="PTHR31846">
    <property type="entry name" value="CRS1 / YHBY (CRM) DOMAIN-CONTAINING PROTEIN"/>
    <property type="match status" value="1"/>
</dbReference>
<dbReference type="GO" id="GO:0003729">
    <property type="term" value="F:mRNA binding"/>
    <property type="evidence" value="ECO:0007669"/>
    <property type="project" value="InterPro"/>
</dbReference>
<evidence type="ECO:0000256" key="3">
    <source>
        <dbReference type="ARBA" id="ARBA00022640"/>
    </source>
</evidence>
<keyword evidence="4" id="KW-0507">mRNA processing</keyword>
<keyword evidence="6 10" id="KW-0694">RNA-binding</keyword>
<dbReference type="Gramene" id="arahy.Tifrunner.gnm2.ann2.Ah09g454400.1">
    <property type="protein sequence ID" value="arahy.Tifrunner.gnm2.ann2.Ah09g454400.1-CDS"/>
    <property type="gene ID" value="arahy.Tifrunner.gnm2.ann2.Ah09g454400"/>
</dbReference>
<sequence>MFFLSLHPHLSLNSSTHSYSYSYTCISSSFNNNNQNQHHHHHPNSIPIPKDPNNSHYDASSITIKVKAPTPPWMKGPLLLQPHDVLDLSKPKNKRLSKRHMDKEEEEYERVDKALHGKEVRGKKVMKRIARRIERLGRNRNPAETQLSSSAKEESFGGYLEKLEENVTVRSKERMPWERNVSVMDSSAKDKNFDGYYGKLEENGDDDEEQVRRSKRRMPWEKDEKSVLFARLKKEKPMTAADLTLDEVLLKRLRSEAAKMRIWVKVKKLGVTQDVVDEIKRTWRNNELAMLKFDIPLCKNMDRAREIVEMKTGGLVVWSRKDTHVVYRGCNYQLTSRSSPKVYPRYIHGQTKSPYETNMVESVKSNNTSDMPSRNGNNNASTSTCIQEVHCSGSLYERETDRLLDDLGPRFVDWWYPKPLPIDADLLPEVVPGFKPPFRLCPPYSSAKITDYELTFFRKLAKPLPVHFVLGRNRRLQGLAAAILKLWEKSLIAKIAIKFGVPNTDNELMANELKLLTGGVTLLRNKYYIILYRGNDFLPSNVASLVEERELELKSCQLSEEVARMRANEAVSSSDYAQQETSTSGTLTEFEEIQTKLEDVKNGNADLNIQLEAEIYRLERQLKEQQRKALIISKKTERSTEELAKLDAAWTPAEKDADVEIMTDEERQCFRKIGLKMSGLLVLGRRGIFDGVLEGLHQHWKHREVVKVITKQRLISRVIYTAKMLETESGGILVSVDKLKEGHAIIIYRGKNYKRPSEKVAKNLLTKRKALLRSLEMQRLGSLKFFAHQKQQTISDLKLKLGELQQKKGSQAAQN</sequence>
<dbReference type="InterPro" id="IPR035920">
    <property type="entry name" value="YhbY-like_sf"/>
</dbReference>
<reference evidence="14 15" key="1">
    <citation type="submission" date="2019-01" db="EMBL/GenBank/DDBJ databases">
        <title>Sequencing of cultivated peanut Arachis hypogaea provides insights into genome evolution and oil improvement.</title>
        <authorList>
            <person name="Chen X."/>
        </authorList>
    </citation>
    <scope>NUCLEOTIDE SEQUENCE [LARGE SCALE GENOMIC DNA]</scope>
    <source>
        <strain evidence="15">cv. Fuhuasheng</strain>
        <tissue evidence="14">Leaves</tissue>
    </source>
</reference>
<keyword evidence="2" id="KW-0150">Chloroplast</keyword>
<evidence type="ECO:0000256" key="5">
    <source>
        <dbReference type="ARBA" id="ARBA00022737"/>
    </source>
</evidence>
<dbReference type="Proteomes" id="UP000289738">
    <property type="component" value="Chromosome A09"/>
</dbReference>
<evidence type="ECO:0000256" key="11">
    <source>
        <dbReference type="SAM" id="Coils"/>
    </source>
</evidence>
<evidence type="ECO:0000256" key="9">
    <source>
        <dbReference type="ARBA" id="ARBA00023274"/>
    </source>
</evidence>
<feature type="domain" description="CRM" evidence="13">
    <location>
        <begin position="243"/>
        <end position="339"/>
    </location>
</feature>
<dbReference type="InterPro" id="IPR001890">
    <property type="entry name" value="RNA-binding_CRM"/>
</dbReference>
<dbReference type="AlphaFoldDB" id="A0A445BCQ8"/>
<feature type="domain" description="CRM" evidence="13">
    <location>
        <begin position="660"/>
        <end position="760"/>
    </location>
</feature>
<keyword evidence="8" id="KW-0508">mRNA splicing</keyword>
<organism evidence="14 15">
    <name type="scientific">Arachis hypogaea</name>
    <name type="common">Peanut</name>
    <dbReference type="NCBI Taxonomy" id="3818"/>
    <lineage>
        <taxon>Eukaryota</taxon>
        <taxon>Viridiplantae</taxon>
        <taxon>Streptophyta</taxon>
        <taxon>Embryophyta</taxon>
        <taxon>Tracheophyta</taxon>
        <taxon>Spermatophyta</taxon>
        <taxon>Magnoliopsida</taxon>
        <taxon>eudicotyledons</taxon>
        <taxon>Gunneridae</taxon>
        <taxon>Pentapetalae</taxon>
        <taxon>rosids</taxon>
        <taxon>fabids</taxon>
        <taxon>Fabales</taxon>
        <taxon>Fabaceae</taxon>
        <taxon>Papilionoideae</taxon>
        <taxon>50 kb inversion clade</taxon>
        <taxon>dalbergioids sensu lato</taxon>
        <taxon>Dalbergieae</taxon>
        <taxon>Pterocarpus clade</taxon>
        <taxon>Arachis</taxon>
    </lineage>
</organism>
<dbReference type="SMR" id="A0A445BCQ8"/>